<protein>
    <submittedName>
        <fullName evidence="1">Uncharacterized protein</fullName>
    </submittedName>
</protein>
<dbReference type="AlphaFoldDB" id="F4Q7D7"/>
<proteinExistence type="predicted"/>
<evidence type="ECO:0000313" key="2">
    <source>
        <dbReference type="Proteomes" id="UP000007797"/>
    </source>
</evidence>
<accession>F4Q7D7</accession>
<sequence>MTQSFFSPNLQYLMMDFELFGGSAKPSPKVTKMSVNTRNPTQLLSPRSLDGECTITPEYIPDSVEHLCVDGITNPEKTIFPSRLVKFATSSNYESQFNYPPTLRELIYQRGDHPPPPIIYLPTSLESLDIEMNIIQDTSIFTLPPTKIINNDNTKDNPLHFVLPHRLKNLEISCVQVSDENDFSNRIDPIINCSNVEHLKMSILHFIDLNIDIRRLDNGCVMMNLGETFFGGIYRQQHRLGNIIGMRIKGH</sequence>
<dbReference type="Proteomes" id="UP000007797">
    <property type="component" value="Unassembled WGS sequence"/>
</dbReference>
<dbReference type="EMBL" id="GL883024">
    <property type="protein sequence ID" value="EGG16319.1"/>
    <property type="molecule type" value="Genomic_DNA"/>
</dbReference>
<reference evidence="2" key="1">
    <citation type="journal article" date="2011" name="Genome Res.">
        <title>Phylogeny-wide analysis of social amoeba genomes highlights ancient origins for complex intercellular communication.</title>
        <authorList>
            <person name="Heidel A.J."/>
            <person name="Lawal H.M."/>
            <person name="Felder M."/>
            <person name="Schilde C."/>
            <person name="Helps N.R."/>
            <person name="Tunggal B."/>
            <person name="Rivero F."/>
            <person name="John U."/>
            <person name="Schleicher M."/>
            <person name="Eichinger L."/>
            <person name="Platzer M."/>
            <person name="Noegel A.A."/>
            <person name="Schaap P."/>
            <person name="Gloeckner G."/>
        </authorList>
    </citation>
    <scope>NUCLEOTIDE SEQUENCE [LARGE SCALE GENOMIC DNA]</scope>
    <source>
        <strain evidence="2">SH3</strain>
    </source>
</reference>
<gene>
    <name evidence="1" type="ORF">DFA_09349</name>
</gene>
<dbReference type="KEGG" id="dfa:DFA_09349"/>
<evidence type="ECO:0000313" key="1">
    <source>
        <dbReference type="EMBL" id="EGG16319.1"/>
    </source>
</evidence>
<dbReference type="GeneID" id="14868177"/>
<name>F4Q7D7_CACFS</name>
<organism evidence="1 2">
    <name type="scientific">Cavenderia fasciculata</name>
    <name type="common">Slime mold</name>
    <name type="synonym">Dictyostelium fasciculatum</name>
    <dbReference type="NCBI Taxonomy" id="261658"/>
    <lineage>
        <taxon>Eukaryota</taxon>
        <taxon>Amoebozoa</taxon>
        <taxon>Evosea</taxon>
        <taxon>Eumycetozoa</taxon>
        <taxon>Dictyostelia</taxon>
        <taxon>Acytosteliales</taxon>
        <taxon>Cavenderiaceae</taxon>
        <taxon>Cavenderia</taxon>
    </lineage>
</organism>
<dbReference type="RefSeq" id="XP_004354703.1">
    <property type="nucleotide sequence ID" value="XM_004354651.1"/>
</dbReference>
<keyword evidence="2" id="KW-1185">Reference proteome</keyword>